<sequence>MTSLKLNLVVVTTIVVAYLHFPTTMARNNWIVGGARGWIVPPNPNYYESWKKGKEFFTSDVYWLVFKNKSHDIIAVNKEASMHVTPTRTPTPRLSLKRGLGASVRYFICSHHCSKGHKIMIDLKESKEEW</sequence>
<name>A0A9K3HEB1_HELAN</name>
<dbReference type="Proteomes" id="UP000215914">
    <property type="component" value="Unassembled WGS sequence"/>
</dbReference>
<dbReference type="PANTHER" id="PTHR33021:SF522">
    <property type="entry name" value="PHYTOCYANIN DOMAIN-CONTAINING PROTEIN"/>
    <property type="match status" value="1"/>
</dbReference>
<feature type="signal peptide" evidence="1">
    <location>
        <begin position="1"/>
        <end position="26"/>
    </location>
</feature>
<dbReference type="InterPro" id="IPR039391">
    <property type="entry name" value="Phytocyanin-like"/>
</dbReference>
<evidence type="ECO:0000313" key="3">
    <source>
        <dbReference type="EMBL" id="KAF5776336.1"/>
    </source>
</evidence>
<dbReference type="InterPro" id="IPR008972">
    <property type="entry name" value="Cupredoxin"/>
</dbReference>
<dbReference type="Gramene" id="mRNA:HanXRQr2_Chr12g0523131">
    <property type="protein sequence ID" value="CDS:HanXRQr2_Chr12g0523131.1"/>
    <property type="gene ID" value="HanXRQr2_Chr12g0523131"/>
</dbReference>
<gene>
    <name evidence="3" type="ORF">HanXRQr2_Chr12g0523131</name>
</gene>
<dbReference type="AlphaFoldDB" id="A0A9K3HEB1"/>
<organism evidence="3 4">
    <name type="scientific">Helianthus annuus</name>
    <name type="common">Common sunflower</name>
    <dbReference type="NCBI Taxonomy" id="4232"/>
    <lineage>
        <taxon>Eukaryota</taxon>
        <taxon>Viridiplantae</taxon>
        <taxon>Streptophyta</taxon>
        <taxon>Embryophyta</taxon>
        <taxon>Tracheophyta</taxon>
        <taxon>Spermatophyta</taxon>
        <taxon>Magnoliopsida</taxon>
        <taxon>eudicotyledons</taxon>
        <taxon>Gunneridae</taxon>
        <taxon>Pentapetalae</taxon>
        <taxon>asterids</taxon>
        <taxon>campanulids</taxon>
        <taxon>Asterales</taxon>
        <taxon>Asteraceae</taxon>
        <taxon>Asteroideae</taxon>
        <taxon>Heliantheae alliance</taxon>
        <taxon>Heliantheae</taxon>
        <taxon>Helianthus</taxon>
    </lineage>
</organism>
<feature type="domain" description="Phytocyanin" evidence="2">
    <location>
        <begin position="38"/>
        <end position="116"/>
    </location>
</feature>
<proteinExistence type="predicted"/>
<comment type="caution">
    <text evidence="3">The sequence shown here is derived from an EMBL/GenBank/DDBJ whole genome shotgun (WGS) entry which is preliminary data.</text>
</comment>
<reference evidence="3" key="1">
    <citation type="journal article" date="2017" name="Nature">
        <title>The sunflower genome provides insights into oil metabolism, flowering and Asterid evolution.</title>
        <authorList>
            <person name="Badouin H."/>
            <person name="Gouzy J."/>
            <person name="Grassa C.J."/>
            <person name="Murat F."/>
            <person name="Staton S.E."/>
            <person name="Cottret L."/>
            <person name="Lelandais-Briere C."/>
            <person name="Owens G.L."/>
            <person name="Carrere S."/>
            <person name="Mayjonade B."/>
            <person name="Legrand L."/>
            <person name="Gill N."/>
            <person name="Kane N.C."/>
            <person name="Bowers J.E."/>
            <person name="Hubner S."/>
            <person name="Bellec A."/>
            <person name="Berard A."/>
            <person name="Berges H."/>
            <person name="Blanchet N."/>
            <person name="Boniface M.C."/>
            <person name="Brunel D."/>
            <person name="Catrice O."/>
            <person name="Chaidir N."/>
            <person name="Claudel C."/>
            <person name="Donnadieu C."/>
            <person name="Faraut T."/>
            <person name="Fievet G."/>
            <person name="Helmstetter N."/>
            <person name="King M."/>
            <person name="Knapp S.J."/>
            <person name="Lai Z."/>
            <person name="Le Paslier M.C."/>
            <person name="Lippi Y."/>
            <person name="Lorenzon L."/>
            <person name="Mandel J.R."/>
            <person name="Marage G."/>
            <person name="Marchand G."/>
            <person name="Marquand E."/>
            <person name="Bret-Mestries E."/>
            <person name="Morien E."/>
            <person name="Nambeesan S."/>
            <person name="Nguyen T."/>
            <person name="Pegot-Espagnet P."/>
            <person name="Pouilly N."/>
            <person name="Raftis F."/>
            <person name="Sallet E."/>
            <person name="Schiex T."/>
            <person name="Thomas J."/>
            <person name="Vandecasteele C."/>
            <person name="Vares D."/>
            <person name="Vear F."/>
            <person name="Vautrin S."/>
            <person name="Crespi M."/>
            <person name="Mangin B."/>
            <person name="Burke J.M."/>
            <person name="Salse J."/>
            <person name="Munos S."/>
            <person name="Vincourt P."/>
            <person name="Rieseberg L.H."/>
            <person name="Langlade N.B."/>
        </authorList>
    </citation>
    <scope>NUCLEOTIDE SEQUENCE</scope>
    <source>
        <tissue evidence="3">Leaves</tissue>
    </source>
</reference>
<accession>A0A9K3HEB1</accession>
<dbReference type="GO" id="GO:0009055">
    <property type="term" value="F:electron transfer activity"/>
    <property type="evidence" value="ECO:0007669"/>
    <property type="project" value="InterPro"/>
</dbReference>
<evidence type="ECO:0000259" key="2">
    <source>
        <dbReference type="Pfam" id="PF02298"/>
    </source>
</evidence>
<protein>
    <submittedName>
        <fullName evidence="3">Cupredoxin, phytocyanin</fullName>
    </submittedName>
</protein>
<dbReference type="InterPro" id="IPR003245">
    <property type="entry name" value="Phytocyanin_dom"/>
</dbReference>
<evidence type="ECO:0000256" key="1">
    <source>
        <dbReference type="SAM" id="SignalP"/>
    </source>
</evidence>
<keyword evidence="1" id="KW-0732">Signal</keyword>
<reference evidence="3" key="2">
    <citation type="submission" date="2020-06" db="EMBL/GenBank/DDBJ databases">
        <title>Helianthus annuus Genome sequencing and assembly Release 2.</title>
        <authorList>
            <person name="Gouzy J."/>
            <person name="Langlade N."/>
            <person name="Munos S."/>
        </authorList>
    </citation>
    <scope>NUCLEOTIDE SEQUENCE</scope>
    <source>
        <tissue evidence="3">Leaves</tissue>
    </source>
</reference>
<dbReference type="SUPFAM" id="SSF49503">
    <property type="entry name" value="Cupredoxins"/>
    <property type="match status" value="1"/>
</dbReference>
<keyword evidence="4" id="KW-1185">Reference proteome</keyword>
<evidence type="ECO:0000313" key="4">
    <source>
        <dbReference type="Proteomes" id="UP000215914"/>
    </source>
</evidence>
<dbReference type="Pfam" id="PF02298">
    <property type="entry name" value="Cu_bind_like"/>
    <property type="match status" value="1"/>
</dbReference>
<dbReference type="Gene3D" id="2.60.40.420">
    <property type="entry name" value="Cupredoxins - blue copper proteins"/>
    <property type="match status" value="1"/>
</dbReference>
<feature type="chain" id="PRO_5039899427" evidence="1">
    <location>
        <begin position="27"/>
        <end position="130"/>
    </location>
</feature>
<dbReference type="EMBL" id="MNCJ02000327">
    <property type="protein sequence ID" value="KAF5776336.1"/>
    <property type="molecule type" value="Genomic_DNA"/>
</dbReference>
<dbReference type="PANTHER" id="PTHR33021">
    <property type="entry name" value="BLUE COPPER PROTEIN"/>
    <property type="match status" value="1"/>
</dbReference>